<keyword evidence="5" id="KW-1185">Reference proteome</keyword>
<dbReference type="Proteomes" id="UP000447873">
    <property type="component" value="Unassembled WGS sequence"/>
</dbReference>
<dbReference type="PANTHER" id="PTHR47803:SF1">
    <property type="entry name" value="TRNA-SPECIFIC ADENOSINE DEAMINASE 1"/>
    <property type="match status" value="1"/>
</dbReference>
<comment type="caution">
    <text evidence="2">The sequence shown here is derived from an EMBL/GenBank/DDBJ whole genome shotgun (WGS) entry which is preliminary data.</text>
</comment>
<feature type="region of interest" description="Disordered" evidence="1">
    <location>
        <begin position="1"/>
        <end position="25"/>
    </location>
</feature>
<dbReference type="EMBL" id="WNWS01000019">
    <property type="protein sequence ID" value="KAE9987343.1"/>
    <property type="molecule type" value="Genomic_DNA"/>
</dbReference>
<proteinExistence type="predicted"/>
<reference evidence="2 4" key="1">
    <citation type="submission" date="2018-12" db="EMBL/GenBank/DDBJ databases">
        <title>Venturia inaequalis Genome Resource.</title>
        <authorList>
            <person name="Lichtner F.J."/>
        </authorList>
    </citation>
    <scope>NUCLEOTIDE SEQUENCE [LARGE SCALE GENOMIC DNA]</scope>
    <source>
        <strain evidence="2 4">120213</strain>
        <strain evidence="3 5">DMI_063113</strain>
    </source>
</reference>
<accession>A0A8H3VGP6</accession>
<sequence>MLAQEDATPWERGPESTKPGLVSTDNELKGRGFFSELGIVRRKPARPDAPITISKSCTDKMAMYQCTSVLISTTSLLISPKGAYITTLVLPKSQHVLTATDRAFGRTGRMSAISPEITQNWNDTFSFRPFNIITTTLEFEWSRRGGEAGCAMLPSNLTAVYTPHLQETLIGGVLQGRKQHDPRGASAICRKRMWAAVRDVHAIMLDVSLTSKASEAARYKDLKTLPGLESRRRVKEDVRNVALRGWIRNDGDDLFS</sequence>
<evidence type="ECO:0000313" key="3">
    <source>
        <dbReference type="EMBL" id="KAE9993848.1"/>
    </source>
</evidence>
<evidence type="ECO:0000313" key="4">
    <source>
        <dbReference type="Proteomes" id="UP000447873"/>
    </source>
</evidence>
<dbReference type="AlphaFoldDB" id="A0A8H3VGP6"/>
<dbReference type="PANTHER" id="PTHR47803">
    <property type="entry name" value="TRNA-SPECIFIC ADENOSINE DEAMINASE 1"/>
    <property type="match status" value="1"/>
</dbReference>
<dbReference type="OrthoDB" id="10268011at2759"/>
<evidence type="ECO:0000256" key="1">
    <source>
        <dbReference type="SAM" id="MobiDB-lite"/>
    </source>
</evidence>
<dbReference type="GO" id="GO:0002100">
    <property type="term" value="P:tRNA wobble adenosine to inosine editing"/>
    <property type="evidence" value="ECO:0007669"/>
    <property type="project" value="InterPro"/>
</dbReference>
<dbReference type="InterPro" id="IPR042935">
    <property type="entry name" value="Tad1"/>
</dbReference>
<protein>
    <submittedName>
        <fullName evidence="2">Uncharacterized protein</fullName>
    </submittedName>
</protein>
<dbReference type="GO" id="GO:0043829">
    <property type="term" value="F:tRNA-specific adenosine-37 deaminase activity"/>
    <property type="evidence" value="ECO:0007669"/>
    <property type="project" value="TreeGrafter"/>
</dbReference>
<organism evidence="2 4">
    <name type="scientific">Venturia inaequalis</name>
    <name type="common">Apple scab fungus</name>
    <dbReference type="NCBI Taxonomy" id="5025"/>
    <lineage>
        <taxon>Eukaryota</taxon>
        <taxon>Fungi</taxon>
        <taxon>Dikarya</taxon>
        <taxon>Ascomycota</taxon>
        <taxon>Pezizomycotina</taxon>
        <taxon>Dothideomycetes</taxon>
        <taxon>Pleosporomycetidae</taxon>
        <taxon>Venturiales</taxon>
        <taxon>Venturiaceae</taxon>
        <taxon>Venturia</taxon>
    </lineage>
</organism>
<gene>
    <name evidence="3" type="ORF">EG327_002755</name>
    <name evidence="2" type="ORF">EG328_003067</name>
</gene>
<evidence type="ECO:0000313" key="2">
    <source>
        <dbReference type="EMBL" id="KAE9987343.1"/>
    </source>
</evidence>
<name>A0A8H3VGP6_VENIN</name>
<evidence type="ECO:0000313" key="5">
    <source>
        <dbReference type="Proteomes" id="UP000490939"/>
    </source>
</evidence>
<dbReference type="EMBL" id="WNWR01000019">
    <property type="protein sequence ID" value="KAE9993848.1"/>
    <property type="molecule type" value="Genomic_DNA"/>
</dbReference>
<dbReference type="Proteomes" id="UP000490939">
    <property type="component" value="Unassembled WGS sequence"/>
</dbReference>